<protein>
    <submittedName>
        <fullName evidence="1">Uncharacterized protein</fullName>
    </submittedName>
</protein>
<dbReference type="InterPro" id="IPR035283">
    <property type="entry name" value="Fmp23"/>
</dbReference>
<organism evidence="1 2">
    <name type="scientific">Nakaseomyces bracarensis</name>
    <dbReference type="NCBI Taxonomy" id="273131"/>
    <lineage>
        <taxon>Eukaryota</taxon>
        <taxon>Fungi</taxon>
        <taxon>Dikarya</taxon>
        <taxon>Ascomycota</taxon>
        <taxon>Saccharomycotina</taxon>
        <taxon>Saccharomycetes</taxon>
        <taxon>Saccharomycetales</taxon>
        <taxon>Saccharomycetaceae</taxon>
        <taxon>Nakaseomyces</taxon>
    </lineage>
</organism>
<accession>A0ABR4NMD9</accession>
<dbReference type="EMBL" id="JBEVYD010000012">
    <property type="protein sequence ID" value="KAL3228957.1"/>
    <property type="molecule type" value="Genomic_DNA"/>
</dbReference>
<keyword evidence="2" id="KW-1185">Reference proteome</keyword>
<name>A0ABR4NMD9_9SACH</name>
<reference evidence="1 2" key="1">
    <citation type="submission" date="2024-05" db="EMBL/GenBank/DDBJ databases">
        <title>Long read based assembly of the Candida bracarensis genome reveals expanded adhesin content.</title>
        <authorList>
            <person name="Marcet-Houben M."/>
            <person name="Ksiezopolska E."/>
            <person name="Gabaldon T."/>
        </authorList>
    </citation>
    <scope>NUCLEOTIDE SEQUENCE [LARGE SCALE GENOMIC DNA]</scope>
    <source>
        <strain evidence="1 2">CBM6</strain>
    </source>
</reference>
<dbReference type="Pfam" id="PF17315">
    <property type="entry name" value="FMP23"/>
    <property type="match status" value="1"/>
</dbReference>
<evidence type="ECO:0000313" key="1">
    <source>
        <dbReference type="EMBL" id="KAL3228957.1"/>
    </source>
</evidence>
<sequence length="181" mass="21487">MYSARYFRRSLLRNSVRLVRLQLHYSKEVSSRILVPPASHLRNSRIGGTEIRDNDIDRKGNRITHEYRQLPEDSNYIEAYYNELQLFLDDYLKKELGKTYVDFEKEPAELVFQLEKYIELRVVPRYNHNKPSEKVVIDRFLAFSNGVKLTLRLNGGHTFIFDVMLQAKRVFDKLDAKKNKS</sequence>
<dbReference type="Proteomes" id="UP001623330">
    <property type="component" value="Unassembled WGS sequence"/>
</dbReference>
<comment type="caution">
    <text evidence="1">The sequence shown here is derived from an EMBL/GenBank/DDBJ whole genome shotgun (WGS) entry which is preliminary data.</text>
</comment>
<evidence type="ECO:0000313" key="2">
    <source>
        <dbReference type="Proteomes" id="UP001623330"/>
    </source>
</evidence>
<gene>
    <name evidence="1" type="ORF">RNJ44_02044</name>
</gene>
<proteinExistence type="predicted"/>